<feature type="transmembrane region" description="Helical" evidence="8">
    <location>
        <begin position="380"/>
        <end position="408"/>
    </location>
</feature>
<feature type="transmembrane region" description="Helical" evidence="8">
    <location>
        <begin position="233"/>
        <end position="254"/>
    </location>
</feature>
<dbReference type="PANTHER" id="PTHR33908:SF11">
    <property type="entry name" value="MEMBRANE PROTEIN"/>
    <property type="match status" value="1"/>
</dbReference>
<reference evidence="10 11" key="1">
    <citation type="submission" date="2018-07" db="EMBL/GenBank/DDBJ databases">
        <title>Genomic Encyclopedia of Type Strains, Phase IV (KMG-IV): sequencing the most valuable type-strain genomes for metagenomic binning, comparative biology and taxonomic classification.</title>
        <authorList>
            <person name="Goeker M."/>
        </authorList>
    </citation>
    <scope>NUCLEOTIDE SEQUENCE [LARGE SCALE GENOMIC DNA]</scope>
    <source>
        <strain evidence="10 11">DSM 26407</strain>
    </source>
</reference>
<dbReference type="SMART" id="SM00014">
    <property type="entry name" value="acidPPc"/>
    <property type="match status" value="1"/>
</dbReference>
<feature type="transmembrane region" description="Helical" evidence="8">
    <location>
        <begin position="520"/>
        <end position="541"/>
    </location>
</feature>
<evidence type="ECO:0000256" key="6">
    <source>
        <dbReference type="ARBA" id="ARBA00022989"/>
    </source>
</evidence>
<accession>A0A369BX04</accession>
<dbReference type="AlphaFoldDB" id="A0A369BX04"/>
<evidence type="ECO:0000256" key="5">
    <source>
        <dbReference type="ARBA" id="ARBA00022692"/>
    </source>
</evidence>
<keyword evidence="7 8" id="KW-0472">Membrane</keyword>
<comment type="caution">
    <text evidence="10">The sequence shown here is derived from an EMBL/GenBank/DDBJ whole genome shotgun (WGS) entry which is preliminary data.</text>
</comment>
<evidence type="ECO:0000256" key="7">
    <source>
        <dbReference type="ARBA" id="ARBA00023136"/>
    </source>
</evidence>
<feature type="domain" description="Phosphatidic acid phosphatase type 2/haloperoxidase" evidence="9">
    <location>
        <begin position="56"/>
        <end position="174"/>
    </location>
</feature>
<dbReference type="InterPro" id="IPR000326">
    <property type="entry name" value="PAP2/HPO"/>
</dbReference>
<dbReference type="GO" id="GO:0016763">
    <property type="term" value="F:pentosyltransferase activity"/>
    <property type="evidence" value="ECO:0007669"/>
    <property type="project" value="TreeGrafter"/>
</dbReference>
<dbReference type="EMBL" id="QPJY01000013">
    <property type="protein sequence ID" value="RCX24947.1"/>
    <property type="molecule type" value="Genomic_DNA"/>
</dbReference>
<evidence type="ECO:0000256" key="8">
    <source>
        <dbReference type="SAM" id="Phobius"/>
    </source>
</evidence>
<dbReference type="Proteomes" id="UP000252707">
    <property type="component" value="Unassembled WGS sequence"/>
</dbReference>
<dbReference type="Pfam" id="PF01569">
    <property type="entry name" value="PAP2"/>
    <property type="match status" value="1"/>
</dbReference>
<proteinExistence type="predicted"/>
<dbReference type="GO" id="GO:0009103">
    <property type="term" value="P:lipopolysaccharide biosynthetic process"/>
    <property type="evidence" value="ECO:0007669"/>
    <property type="project" value="UniProtKB-ARBA"/>
</dbReference>
<feature type="transmembrane region" description="Helical" evidence="8">
    <location>
        <begin position="132"/>
        <end position="151"/>
    </location>
</feature>
<name>A0A369BX04_9GAMM</name>
<keyword evidence="3" id="KW-0328">Glycosyltransferase</keyword>
<dbReference type="InterPro" id="IPR038731">
    <property type="entry name" value="RgtA/B/C-like"/>
</dbReference>
<keyword evidence="2" id="KW-1003">Cell membrane</keyword>
<organism evidence="10 11">
    <name type="scientific">Thioalbus denitrificans</name>
    <dbReference type="NCBI Taxonomy" id="547122"/>
    <lineage>
        <taxon>Bacteria</taxon>
        <taxon>Pseudomonadati</taxon>
        <taxon>Pseudomonadota</taxon>
        <taxon>Gammaproteobacteria</taxon>
        <taxon>Chromatiales</taxon>
        <taxon>Ectothiorhodospiraceae</taxon>
        <taxon>Thioalbus</taxon>
    </lineage>
</organism>
<dbReference type="RefSeq" id="WP_114281008.1">
    <property type="nucleotide sequence ID" value="NZ_QPJY01000013.1"/>
</dbReference>
<dbReference type="GO" id="GO:0005886">
    <property type="term" value="C:plasma membrane"/>
    <property type="evidence" value="ECO:0007669"/>
    <property type="project" value="UniProtKB-SubCell"/>
</dbReference>
<evidence type="ECO:0000256" key="1">
    <source>
        <dbReference type="ARBA" id="ARBA00004651"/>
    </source>
</evidence>
<feature type="transmembrane region" description="Helical" evidence="8">
    <location>
        <begin position="496"/>
        <end position="514"/>
    </location>
</feature>
<feature type="transmembrane region" description="Helical" evidence="8">
    <location>
        <begin position="548"/>
        <end position="571"/>
    </location>
</feature>
<feature type="transmembrane region" description="Helical" evidence="8">
    <location>
        <begin position="468"/>
        <end position="487"/>
    </location>
</feature>
<dbReference type="InterPro" id="IPR036938">
    <property type="entry name" value="PAP2/HPO_sf"/>
</dbReference>
<dbReference type="InterPro" id="IPR050297">
    <property type="entry name" value="LipidA_mod_glycosyltrf_83"/>
</dbReference>
<feature type="transmembrane region" description="Helical" evidence="8">
    <location>
        <begin position="32"/>
        <end position="50"/>
    </location>
</feature>
<evidence type="ECO:0000259" key="9">
    <source>
        <dbReference type="SMART" id="SM00014"/>
    </source>
</evidence>
<sequence>MGVDRQILLWINQDWAQPWLDTLFAWVSERGAFSIPLLLAILAGLAAWRGRDGVKLWGLLILAVLLGDGIGNLLKHLIEQPRPCFEVWELLRPPGGGAPRQCNAPVTGMPSNHALNFFAAAVFLALTVRARWLTVAMAVIAVLVAVSRVYLGKHYPSQVLAGAGIGLAWGALAAGLALRFLPFARRLRPQAPPAGNGTATRFEPVDLPPMAAPAGGGTPAWAARLAARPDWQLLLGLGLALVALRALLAAAAGLEMHFDEAQYWEWSRHLDWSYYSKGPLVAWLIFASESLFGHGEWQTRLPAWIAASGWLALLFALARDLGGGRAAGWWAVLLGLTTPLYFTLGLVMTTDVFLFLFWTWGLWAAVRALEGGRSRAWLELGAAVGLGALTKLSIGLLPAIVGLLVLLSPARWRHLRDPRLWDGLALMVVLMSPVLVWNAANDWVMLRHELGHVGPDTWSLGRLGEFVGGQWLALSPLVAALAVTVLWRRPAGAARRLVWIVSLAGLAFFLFKAATGKVQLNWAAPVYIGFLALFAGAIPGLGRGARRVLAGGMALSVAIVGLALFPMVLGLPADRAPLHRLREWSDPVARLAAQAPAARFALVDDYKMGAWIAYYWPREIPVYQTGDRDRRYNQRDLWPGPQREAGRTGLYVSDDPELPAVVEAAFARCSALPVVPAVDADGRVIRLLRGYLCEDFRPVDWPEPGKY</sequence>
<feature type="transmembrane region" description="Helical" evidence="8">
    <location>
        <begin position="157"/>
        <end position="178"/>
    </location>
</feature>
<keyword evidence="4 10" id="KW-0808">Transferase</keyword>
<dbReference type="PANTHER" id="PTHR33908">
    <property type="entry name" value="MANNOSYLTRANSFERASE YKCB-RELATED"/>
    <property type="match status" value="1"/>
</dbReference>
<protein>
    <submittedName>
        <fullName evidence="10">4-amino-4-deoxy-L-arabinose transferase-like glycosyltransferase</fullName>
    </submittedName>
</protein>
<feature type="transmembrane region" description="Helical" evidence="8">
    <location>
        <begin position="420"/>
        <end position="440"/>
    </location>
</feature>
<dbReference type="OrthoDB" id="108054at2"/>
<keyword evidence="5 8" id="KW-0812">Transmembrane</keyword>
<evidence type="ECO:0000256" key="3">
    <source>
        <dbReference type="ARBA" id="ARBA00022676"/>
    </source>
</evidence>
<keyword evidence="11" id="KW-1185">Reference proteome</keyword>
<comment type="subcellular location">
    <subcellularLocation>
        <location evidence="1">Cell membrane</location>
        <topology evidence="1">Multi-pass membrane protein</topology>
    </subcellularLocation>
</comment>
<dbReference type="Pfam" id="PF13231">
    <property type="entry name" value="PMT_2"/>
    <property type="match status" value="1"/>
</dbReference>
<evidence type="ECO:0000313" key="11">
    <source>
        <dbReference type="Proteomes" id="UP000252707"/>
    </source>
</evidence>
<keyword evidence="6 8" id="KW-1133">Transmembrane helix</keyword>
<evidence type="ECO:0000256" key="2">
    <source>
        <dbReference type="ARBA" id="ARBA00022475"/>
    </source>
</evidence>
<dbReference type="Gene3D" id="1.20.144.10">
    <property type="entry name" value="Phosphatidic acid phosphatase type 2/haloperoxidase"/>
    <property type="match status" value="2"/>
</dbReference>
<feature type="transmembrane region" description="Helical" evidence="8">
    <location>
        <begin position="301"/>
        <end position="318"/>
    </location>
</feature>
<dbReference type="SUPFAM" id="SSF48317">
    <property type="entry name" value="Acid phosphatase/Vanadium-dependent haloperoxidase"/>
    <property type="match status" value="1"/>
</dbReference>
<gene>
    <name evidence="10" type="ORF">DFQ59_11343</name>
</gene>
<evidence type="ECO:0000313" key="10">
    <source>
        <dbReference type="EMBL" id="RCX24947.1"/>
    </source>
</evidence>
<feature type="transmembrane region" description="Helical" evidence="8">
    <location>
        <begin position="330"/>
        <end position="360"/>
    </location>
</feature>
<evidence type="ECO:0000256" key="4">
    <source>
        <dbReference type="ARBA" id="ARBA00022679"/>
    </source>
</evidence>